<feature type="chain" id="PRO_5045825024" description="DUF5683 domain-containing protein" evidence="1">
    <location>
        <begin position="22"/>
        <end position="229"/>
    </location>
</feature>
<keyword evidence="4" id="KW-1185">Reference proteome</keyword>
<comment type="caution">
    <text evidence="3">The sequence shown here is derived from an EMBL/GenBank/DDBJ whole genome shotgun (WGS) entry which is preliminary data.</text>
</comment>
<dbReference type="InterPro" id="IPR043738">
    <property type="entry name" value="DUF5683"/>
</dbReference>
<dbReference type="EMBL" id="BAAAZC010000007">
    <property type="protein sequence ID" value="GAA3963747.1"/>
    <property type="molecule type" value="Genomic_DNA"/>
</dbReference>
<keyword evidence="1" id="KW-0732">Signal</keyword>
<sequence>MFRYLLLTFSGFALFAFSAKGQTQTLTPQSLNKNSPLSFSPAFKEKFYHTDSLHKPHAAVIRSLIWPGLGQLYNRRWWKLPIIYTGFGLLGAAAINNQKNYAQLIAVYRLKHYTYAVPLTSAQNPNHALYVKYKTQYGYYQYFNDTQVGDLAESFRRNRDISILGIAAIWVLNTIDAYIDAKFINAFSVDNNLAVKPVTDVLGRGMYAANQQNVFSPGIKITFAITSGR</sequence>
<gene>
    <name evidence="3" type="ORF">GCM10022210_09990</name>
</gene>
<reference evidence="4" key="1">
    <citation type="journal article" date="2019" name="Int. J. Syst. Evol. Microbiol.">
        <title>The Global Catalogue of Microorganisms (GCM) 10K type strain sequencing project: providing services to taxonomists for standard genome sequencing and annotation.</title>
        <authorList>
            <consortium name="The Broad Institute Genomics Platform"/>
            <consortium name="The Broad Institute Genome Sequencing Center for Infectious Disease"/>
            <person name="Wu L."/>
            <person name="Ma J."/>
        </authorList>
    </citation>
    <scope>NUCLEOTIDE SEQUENCE [LARGE SCALE GENOMIC DNA]</scope>
    <source>
        <strain evidence="4">JCM 16601</strain>
    </source>
</reference>
<evidence type="ECO:0000256" key="1">
    <source>
        <dbReference type="SAM" id="SignalP"/>
    </source>
</evidence>
<name>A0ABP7PD60_9SPHI</name>
<evidence type="ECO:0000313" key="4">
    <source>
        <dbReference type="Proteomes" id="UP001500742"/>
    </source>
</evidence>
<evidence type="ECO:0000259" key="2">
    <source>
        <dbReference type="Pfam" id="PF18935"/>
    </source>
</evidence>
<evidence type="ECO:0000313" key="3">
    <source>
        <dbReference type="EMBL" id="GAA3963747.1"/>
    </source>
</evidence>
<accession>A0ABP7PD60</accession>
<dbReference type="Proteomes" id="UP001500742">
    <property type="component" value="Unassembled WGS sequence"/>
</dbReference>
<dbReference type="RefSeq" id="WP_259091158.1">
    <property type="nucleotide sequence ID" value="NZ_BAAAZC010000007.1"/>
</dbReference>
<dbReference type="Pfam" id="PF18935">
    <property type="entry name" value="DUF5683"/>
    <property type="match status" value="1"/>
</dbReference>
<protein>
    <recommendedName>
        <fullName evidence="2">DUF5683 domain-containing protein</fullName>
    </recommendedName>
</protein>
<proteinExistence type="predicted"/>
<feature type="domain" description="DUF5683" evidence="2">
    <location>
        <begin position="53"/>
        <end position="223"/>
    </location>
</feature>
<feature type="signal peptide" evidence="1">
    <location>
        <begin position="1"/>
        <end position="21"/>
    </location>
</feature>
<organism evidence="3 4">
    <name type="scientific">Mucilaginibacter dorajii</name>
    <dbReference type="NCBI Taxonomy" id="692994"/>
    <lineage>
        <taxon>Bacteria</taxon>
        <taxon>Pseudomonadati</taxon>
        <taxon>Bacteroidota</taxon>
        <taxon>Sphingobacteriia</taxon>
        <taxon>Sphingobacteriales</taxon>
        <taxon>Sphingobacteriaceae</taxon>
        <taxon>Mucilaginibacter</taxon>
    </lineage>
</organism>